<dbReference type="EMBL" id="LXHC01000003">
    <property type="protein sequence ID" value="OAU98147.1"/>
    <property type="molecule type" value="Genomic_DNA"/>
</dbReference>
<keyword evidence="5 7" id="KW-0732">Signal</keyword>
<dbReference type="SUPFAM" id="SSF53807">
    <property type="entry name" value="Helical backbone' metal receptor"/>
    <property type="match status" value="1"/>
</dbReference>
<dbReference type="PROSITE" id="PS50983">
    <property type="entry name" value="FE_B12_PBP"/>
    <property type="match status" value="1"/>
</dbReference>
<gene>
    <name evidence="9" type="ORF">AO384_0165</name>
</gene>
<evidence type="ECO:0000256" key="1">
    <source>
        <dbReference type="ARBA" id="ARBA00004196"/>
    </source>
</evidence>
<evidence type="ECO:0000313" key="10">
    <source>
        <dbReference type="Proteomes" id="UP000078228"/>
    </source>
</evidence>
<keyword evidence="4" id="KW-0410">Iron transport</keyword>
<dbReference type="InterPro" id="IPR002491">
    <property type="entry name" value="ABC_transptr_periplasmic_BD"/>
</dbReference>
<dbReference type="GO" id="GO:1901678">
    <property type="term" value="P:iron coordination entity transport"/>
    <property type="evidence" value="ECO:0007669"/>
    <property type="project" value="UniProtKB-ARBA"/>
</dbReference>
<comment type="subcellular location">
    <subcellularLocation>
        <location evidence="1">Cell envelope</location>
    </subcellularLocation>
</comment>
<sequence length="320" mass="35867">MMQKSLLLAISLLLSGCQPQNHHQNTHQATQHNQQNTSSTTTQNQPLKIITPDWAIASTLTAMGYPPVAVGDVKIYPDWVGKPELPSQTIDLGARSYPNPERLAQLQPDMIIDNDFYAHLRPLYGDTPHASVFFGSYGDIATWQNYAETTKKLGEIINQPKQAEVFLIESKQKLHKLGLIFRQKNPDIQKIAVVKFADANNLRIYANNSLFKPATQEMGLSLITLEDKMGQANMWGFLSITLGDLAKLDQQTCLVVVEPFSPMLYQDLRDTLLWQRLGYANNLCMTVIKPLWVYGGISSMVTFGERLNEATFQGKIANAQ</sequence>
<name>A0A198US84_MORCA</name>
<dbReference type="PATRIC" id="fig|480.237.peg.698"/>
<dbReference type="RefSeq" id="WP_227512531.1">
    <property type="nucleotide sequence ID" value="NZ_LXHB01000032.1"/>
</dbReference>
<reference evidence="9 10" key="1">
    <citation type="journal article" date="2016" name="Genome Biol. Evol.">
        <title>Comparative Genomic Analyses of the Moraxella catarrhalis Serosensitive and Seroresistant Lineages Demonstrate Their Independent Evolution.</title>
        <authorList>
            <person name="Earl J.P."/>
            <person name="de Vries S.P."/>
            <person name="Ahmed A."/>
            <person name="Powell E."/>
            <person name="Schultz M.P."/>
            <person name="Hermans P.W."/>
            <person name="Hill D.J."/>
            <person name="Zhou Z."/>
            <person name="Constantinidou C.I."/>
            <person name="Hu F.Z."/>
            <person name="Bootsma H.J."/>
            <person name="Ehrlich G.D."/>
        </authorList>
    </citation>
    <scope>NUCLEOTIDE SEQUENCE [LARGE SCALE GENOMIC DNA]</scope>
    <source>
        <strain evidence="9 10">Z7542</strain>
    </source>
</reference>
<evidence type="ECO:0000256" key="2">
    <source>
        <dbReference type="ARBA" id="ARBA00008814"/>
    </source>
</evidence>
<dbReference type="PRINTS" id="PR01715">
    <property type="entry name" value="FERRIBNDNGPP"/>
</dbReference>
<comment type="caution">
    <text evidence="9">The sequence shown here is derived from an EMBL/GenBank/DDBJ whole genome shotgun (WGS) entry which is preliminary data.</text>
</comment>
<feature type="chain" id="PRO_5008279837" description="Fe/B12 periplasmic-binding domain-containing protein" evidence="7">
    <location>
        <begin position="24"/>
        <end position="320"/>
    </location>
</feature>
<evidence type="ECO:0000256" key="6">
    <source>
        <dbReference type="SAM" id="MobiDB-lite"/>
    </source>
</evidence>
<dbReference type="Gene3D" id="3.40.50.1980">
    <property type="entry name" value="Nitrogenase molybdenum iron protein domain"/>
    <property type="match status" value="2"/>
</dbReference>
<proteinExistence type="inferred from homology"/>
<dbReference type="AlphaFoldDB" id="A0A198US84"/>
<keyword evidence="4" id="KW-0406">Ion transport</keyword>
<evidence type="ECO:0000313" key="9">
    <source>
        <dbReference type="EMBL" id="OAU98147.1"/>
    </source>
</evidence>
<evidence type="ECO:0000256" key="4">
    <source>
        <dbReference type="ARBA" id="ARBA00022496"/>
    </source>
</evidence>
<feature type="region of interest" description="Disordered" evidence="6">
    <location>
        <begin position="20"/>
        <end position="45"/>
    </location>
</feature>
<feature type="domain" description="Fe/B12 periplasmic-binding" evidence="8">
    <location>
        <begin position="48"/>
        <end position="315"/>
    </location>
</feature>
<evidence type="ECO:0000259" key="8">
    <source>
        <dbReference type="PROSITE" id="PS50983"/>
    </source>
</evidence>
<dbReference type="GO" id="GO:0030288">
    <property type="term" value="C:outer membrane-bounded periplasmic space"/>
    <property type="evidence" value="ECO:0007669"/>
    <property type="project" value="TreeGrafter"/>
</dbReference>
<keyword evidence="3" id="KW-0813">Transport</keyword>
<keyword evidence="10" id="KW-1185">Reference proteome</keyword>
<protein>
    <recommendedName>
        <fullName evidence="8">Fe/B12 periplasmic-binding domain-containing protein</fullName>
    </recommendedName>
</protein>
<feature type="signal peptide" evidence="7">
    <location>
        <begin position="1"/>
        <end position="23"/>
    </location>
</feature>
<dbReference type="PANTHER" id="PTHR30532:SF1">
    <property type="entry name" value="IRON(3+)-HYDROXAMATE-BINDING PROTEIN FHUD"/>
    <property type="match status" value="1"/>
</dbReference>
<comment type="similarity">
    <text evidence="2">Belongs to the bacterial solute-binding protein 8 family.</text>
</comment>
<dbReference type="Pfam" id="PF01497">
    <property type="entry name" value="Peripla_BP_2"/>
    <property type="match status" value="1"/>
</dbReference>
<dbReference type="PANTHER" id="PTHR30532">
    <property type="entry name" value="IRON III DICITRATE-BINDING PERIPLASMIC PROTEIN"/>
    <property type="match status" value="1"/>
</dbReference>
<evidence type="ECO:0000256" key="5">
    <source>
        <dbReference type="ARBA" id="ARBA00022729"/>
    </source>
</evidence>
<dbReference type="PROSITE" id="PS51257">
    <property type="entry name" value="PROKAR_LIPOPROTEIN"/>
    <property type="match status" value="1"/>
</dbReference>
<keyword evidence="4" id="KW-0408">Iron</keyword>
<organism evidence="9 10">
    <name type="scientific">Moraxella catarrhalis</name>
    <name type="common">Branhamella catarrhalis</name>
    <dbReference type="NCBI Taxonomy" id="480"/>
    <lineage>
        <taxon>Bacteria</taxon>
        <taxon>Pseudomonadati</taxon>
        <taxon>Pseudomonadota</taxon>
        <taxon>Gammaproteobacteria</taxon>
        <taxon>Moraxellales</taxon>
        <taxon>Moraxellaceae</taxon>
        <taxon>Moraxella</taxon>
    </lineage>
</organism>
<evidence type="ECO:0000256" key="7">
    <source>
        <dbReference type="SAM" id="SignalP"/>
    </source>
</evidence>
<accession>A0A198US84</accession>
<evidence type="ECO:0000256" key="3">
    <source>
        <dbReference type="ARBA" id="ARBA00022448"/>
    </source>
</evidence>
<dbReference type="InterPro" id="IPR051313">
    <property type="entry name" value="Bact_iron-sidero_bind"/>
</dbReference>
<dbReference type="Proteomes" id="UP000078228">
    <property type="component" value="Unassembled WGS sequence"/>
</dbReference>